<evidence type="ECO:0000313" key="2">
    <source>
        <dbReference type="Proteomes" id="UP001497535"/>
    </source>
</evidence>
<reference evidence="1" key="1">
    <citation type="submission" date="2023-11" db="EMBL/GenBank/DDBJ databases">
        <authorList>
            <person name="Poullet M."/>
        </authorList>
    </citation>
    <scope>NUCLEOTIDE SEQUENCE</scope>
    <source>
        <strain evidence="1">E1834</strain>
    </source>
</reference>
<protein>
    <submittedName>
        <fullName evidence="1">Uncharacterized protein</fullName>
    </submittedName>
</protein>
<accession>A0ACB0ZHQ4</accession>
<gene>
    <name evidence="1" type="ORF">MENTE1834_LOCUS24665</name>
</gene>
<dbReference type="Proteomes" id="UP001497535">
    <property type="component" value="Unassembled WGS sequence"/>
</dbReference>
<name>A0ACB0ZHQ4_MELEN</name>
<organism evidence="1 2">
    <name type="scientific">Meloidogyne enterolobii</name>
    <name type="common">Root-knot nematode worm</name>
    <name type="synonym">Meloidogyne mayaguensis</name>
    <dbReference type="NCBI Taxonomy" id="390850"/>
    <lineage>
        <taxon>Eukaryota</taxon>
        <taxon>Metazoa</taxon>
        <taxon>Ecdysozoa</taxon>
        <taxon>Nematoda</taxon>
        <taxon>Chromadorea</taxon>
        <taxon>Rhabditida</taxon>
        <taxon>Tylenchina</taxon>
        <taxon>Tylenchomorpha</taxon>
        <taxon>Tylenchoidea</taxon>
        <taxon>Meloidogynidae</taxon>
        <taxon>Meloidogyninae</taxon>
        <taxon>Meloidogyne</taxon>
    </lineage>
</organism>
<dbReference type="EMBL" id="CAVMJV010000033">
    <property type="protein sequence ID" value="CAK5077725.1"/>
    <property type="molecule type" value="Genomic_DNA"/>
</dbReference>
<keyword evidence="2" id="KW-1185">Reference proteome</keyword>
<comment type="caution">
    <text evidence="1">The sequence shown here is derived from an EMBL/GenBank/DDBJ whole genome shotgun (WGS) entry which is preliminary data.</text>
</comment>
<proteinExistence type="predicted"/>
<sequence>MYPCHSAMLINLLNPNSTQISLNLQLWSQVSAYVSSSISTIPQDHLEITNNSSNSTILVYGLRLSFQPIPLTILHSIRIT</sequence>
<evidence type="ECO:0000313" key="1">
    <source>
        <dbReference type="EMBL" id="CAK5077725.1"/>
    </source>
</evidence>